<dbReference type="RefSeq" id="WP_285459387.1">
    <property type="nucleotide sequence ID" value="NZ_CP127173.1"/>
</dbReference>
<reference evidence="1 2" key="1">
    <citation type="submission" date="2023-06" db="EMBL/GenBank/DDBJ databases">
        <authorList>
            <person name="Oyuntsetseg B."/>
            <person name="Kim S.B."/>
        </authorList>
    </citation>
    <scope>NUCLEOTIDE SEQUENCE [LARGE SCALE GENOMIC DNA]</scope>
    <source>
        <strain evidence="1 2">2-2</strain>
    </source>
</reference>
<name>A0ABY8Y1J1_9PSEU</name>
<keyword evidence="2" id="KW-1185">Reference proteome</keyword>
<gene>
    <name evidence="1" type="ORF">QP939_25610</name>
</gene>
<dbReference type="PANTHER" id="PTHR40267">
    <property type="entry name" value="BLR3294 PROTEIN"/>
    <property type="match status" value="1"/>
</dbReference>
<protein>
    <submittedName>
        <fullName evidence="1">Decarboxylase</fullName>
    </submittedName>
</protein>
<proteinExistence type="predicted"/>
<dbReference type="InterPro" id="IPR053714">
    <property type="entry name" value="Iso_Racemase_Enz_sf"/>
</dbReference>
<dbReference type="PANTHER" id="PTHR40267:SF1">
    <property type="entry name" value="BLR3294 PROTEIN"/>
    <property type="match status" value="1"/>
</dbReference>
<evidence type="ECO:0000313" key="1">
    <source>
        <dbReference type="EMBL" id="WIV61742.1"/>
    </source>
</evidence>
<dbReference type="Gene3D" id="3.40.50.12500">
    <property type="match status" value="1"/>
</dbReference>
<organism evidence="1 2">
    <name type="scientific">Amycolatopsis nalaikhensis</name>
    <dbReference type="NCBI Taxonomy" id="715472"/>
    <lineage>
        <taxon>Bacteria</taxon>
        <taxon>Bacillati</taxon>
        <taxon>Actinomycetota</taxon>
        <taxon>Actinomycetes</taxon>
        <taxon>Pseudonocardiales</taxon>
        <taxon>Pseudonocardiaceae</taxon>
        <taxon>Amycolatopsis</taxon>
    </lineage>
</organism>
<accession>A0ABY8Y1J1</accession>
<sequence>MSPRLGLLYPTRDCGEDDFADLCRRLDPAIDLDFAYPEWDPGIGDVEDLDAAGQAAAVRALGAPESLTKAADGFAEPPDVVSWACSSCSFTHGLDGAREQADALSAHLGVPASSTSLAYLAALDRLGVDRVALASVYHPDLTDVFAAFLAEAGVTTVHSVSADAGSDRALATWDADRIRDLATAADHGDARAVLVPETALHTTPSLAELEERLGKPVLTATAVTVRHALDLAGATRERGGLGTLFAATGDGRRPNSSAR</sequence>
<dbReference type="Pfam" id="PF17645">
    <property type="entry name" value="Amdase"/>
    <property type="match status" value="1"/>
</dbReference>
<dbReference type="InterPro" id="IPR026286">
    <property type="entry name" value="MaiA/AMDase"/>
</dbReference>
<evidence type="ECO:0000313" key="2">
    <source>
        <dbReference type="Proteomes" id="UP001227101"/>
    </source>
</evidence>
<dbReference type="EMBL" id="CP127173">
    <property type="protein sequence ID" value="WIV61742.1"/>
    <property type="molecule type" value="Genomic_DNA"/>
</dbReference>
<dbReference type="Proteomes" id="UP001227101">
    <property type="component" value="Chromosome"/>
</dbReference>